<dbReference type="EMBL" id="JAVDTX010000002">
    <property type="protein sequence ID" value="MDR6844479.1"/>
    <property type="molecule type" value="Genomic_DNA"/>
</dbReference>
<name>A0ABU1S0C6_9FLAO</name>
<reference evidence="1 2" key="1">
    <citation type="submission" date="2023-07" db="EMBL/GenBank/DDBJ databases">
        <title>Sorghum-associated microbial communities from plants grown in Nebraska, USA.</title>
        <authorList>
            <person name="Schachtman D."/>
        </authorList>
    </citation>
    <scope>NUCLEOTIDE SEQUENCE [LARGE SCALE GENOMIC DNA]</scope>
    <source>
        <strain evidence="1 2">BE124</strain>
    </source>
</reference>
<comment type="caution">
    <text evidence="1">The sequence shown here is derived from an EMBL/GenBank/DDBJ whole genome shotgun (WGS) entry which is preliminary data.</text>
</comment>
<accession>A0ABU1S0C6</accession>
<gene>
    <name evidence="1" type="ORF">J2W95_001170</name>
</gene>
<proteinExistence type="predicted"/>
<evidence type="ECO:0000313" key="2">
    <source>
        <dbReference type="Proteomes" id="UP001261871"/>
    </source>
</evidence>
<sequence length="110" mass="12497">MAKTIILTGPQGSGKTLLSETIQCLNSGKKILKTDFNKIGCTTNVFLLRRDLVIVEEVPSKELPKLLDRIEEMTPNLKKPHFIIICQSIPELKKSYTYTEIKCSYNQKII</sequence>
<keyword evidence="2" id="KW-1185">Reference proteome</keyword>
<dbReference type="Proteomes" id="UP001261871">
    <property type="component" value="Unassembled WGS sequence"/>
</dbReference>
<protein>
    <submittedName>
        <fullName evidence="1">tRNA uridine 5-carbamoylmethylation protein Kti12</fullName>
    </submittedName>
</protein>
<dbReference type="RefSeq" id="WP_310004882.1">
    <property type="nucleotide sequence ID" value="NZ_JAVDTX010000002.1"/>
</dbReference>
<dbReference type="SUPFAM" id="SSF52540">
    <property type="entry name" value="P-loop containing nucleoside triphosphate hydrolases"/>
    <property type="match status" value="1"/>
</dbReference>
<evidence type="ECO:0000313" key="1">
    <source>
        <dbReference type="EMBL" id="MDR6844479.1"/>
    </source>
</evidence>
<organism evidence="1 2">
    <name type="scientific">Flavobacterium granuli</name>
    <dbReference type="NCBI Taxonomy" id="280093"/>
    <lineage>
        <taxon>Bacteria</taxon>
        <taxon>Pseudomonadati</taxon>
        <taxon>Bacteroidota</taxon>
        <taxon>Flavobacteriia</taxon>
        <taxon>Flavobacteriales</taxon>
        <taxon>Flavobacteriaceae</taxon>
        <taxon>Flavobacterium</taxon>
    </lineage>
</organism>
<dbReference type="InterPro" id="IPR027417">
    <property type="entry name" value="P-loop_NTPase"/>
</dbReference>